<dbReference type="GO" id="GO:0019171">
    <property type="term" value="F:(3R)-hydroxyacyl-[acyl-carrier-protein] dehydratase activity"/>
    <property type="evidence" value="ECO:0007669"/>
    <property type="project" value="TreeGrafter"/>
</dbReference>
<dbReference type="InterPro" id="IPR029069">
    <property type="entry name" value="HotDog_dom_sf"/>
</dbReference>
<feature type="domain" description="FAS1-like dehydratase" evidence="1">
    <location>
        <begin position="75"/>
        <end position="130"/>
    </location>
</feature>
<dbReference type="Gene3D" id="3.10.129.10">
    <property type="entry name" value="Hotdog Thioesterase"/>
    <property type="match status" value="2"/>
</dbReference>
<evidence type="ECO:0000259" key="1">
    <source>
        <dbReference type="Pfam" id="PF13452"/>
    </source>
</evidence>
<gene>
    <name evidence="2" type="ORF">METZ01_LOCUS172067</name>
</gene>
<sequence length="277" mass="31379">MNSPEYASWINKKEIYVDQLTEVNINRLHYTLNILGNPPSLGEPVFPMALLILGEPSVRPDELGEDGHPARGGFMPPVPLKRRMFAGGDYEFFQPLNVGEKIHVSWKITDITRKTGNSGELVFVEILRELKVNRQLCATENRHIVYTDSKPKTGQTDEAEMPGEWTEKIKTNAVQLFRYSALTFNGHRIHYDRTYATEVEGYPGLVVHGPLMATMLSLFAERQSGRKLRKFSFRGKRPVFDLDGFTLTGSFSGRDSAELRVLDHQSQLSMSAEAEFL</sequence>
<accession>A0A382C1L9</accession>
<dbReference type="PANTHER" id="PTHR28152:SF1">
    <property type="entry name" value="HYDROXYACYL-THIOESTER DEHYDRATASE TYPE 2, MITOCHONDRIAL"/>
    <property type="match status" value="1"/>
</dbReference>
<evidence type="ECO:0000313" key="2">
    <source>
        <dbReference type="EMBL" id="SVB19213.1"/>
    </source>
</evidence>
<protein>
    <recommendedName>
        <fullName evidence="1">FAS1-like dehydratase domain-containing protein</fullName>
    </recommendedName>
</protein>
<dbReference type="InterPro" id="IPR039569">
    <property type="entry name" value="FAS1-like_DH_region"/>
</dbReference>
<dbReference type="PANTHER" id="PTHR28152">
    <property type="entry name" value="HYDROXYACYL-THIOESTER DEHYDRATASE TYPE 2, MITOCHONDRIAL"/>
    <property type="match status" value="1"/>
</dbReference>
<dbReference type="Pfam" id="PF13452">
    <property type="entry name" value="FAS1_DH_region"/>
    <property type="match status" value="1"/>
</dbReference>
<name>A0A382C1L9_9ZZZZ</name>
<reference evidence="2" key="1">
    <citation type="submission" date="2018-05" db="EMBL/GenBank/DDBJ databases">
        <authorList>
            <person name="Lanie J.A."/>
            <person name="Ng W.-L."/>
            <person name="Kazmierczak K.M."/>
            <person name="Andrzejewski T.M."/>
            <person name="Davidsen T.M."/>
            <person name="Wayne K.J."/>
            <person name="Tettelin H."/>
            <person name="Glass J.I."/>
            <person name="Rusch D."/>
            <person name="Podicherti R."/>
            <person name="Tsui H.-C.T."/>
            <person name="Winkler M.E."/>
        </authorList>
    </citation>
    <scope>NUCLEOTIDE SEQUENCE</scope>
</reference>
<dbReference type="SUPFAM" id="SSF54637">
    <property type="entry name" value="Thioesterase/thiol ester dehydrase-isomerase"/>
    <property type="match status" value="2"/>
</dbReference>
<dbReference type="AlphaFoldDB" id="A0A382C1L9"/>
<dbReference type="InterPro" id="IPR052741">
    <property type="entry name" value="Mitochondrial_HTD2"/>
</dbReference>
<proteinExistence type="predicted"/>
<organism evidence="2">
    <name type="scientific">marine metagenome</name>
    <dbReference type="NCBI Taxonomy" id="408172"/>
    <lineage>
        <taxon>unclassified sequences</taxon>
        <taxon>metagenomes</taxon>
        <taxon>ecological metagenomes</taxon>
    </lineage>
</organism>
<dbReference type="EMBL" id="UINC01032105">
    <property type="protein sequence ID" value="SVB19213.1"/>
    <property type="molecule type" value="Genomic_DNA"/>
</dbReference>